<name>A0A5S3PUL5_9FLAO</name>
<dbReference type="InterPro" id="IPR019734">
    <property type="entry name" value="TPR_rpt"/>
</dbReference>
<dbReference type="SUPFAM" id="SSF48452">
    <property type="entry name" value="TPR-like"/>
    <property type="match status" value="1"/>
</dbReference>
<accession>A0A5S3PUL5</accession>
<gene>
    <name evidence="2" type="ORF">FEE95_04530</name>
</gene>
<dbReference type="InterPro" id="IPR011990">
    <property type="entry name" value="TPR-like_helical_dom_sf"/>
</dbReference>
<evidence type="ECO:0000313" key="2">
    <source>
        <dbReference type="EMBL" id="TMM58701.1"/>
    </source>
</evidence>
<dbReference type="EMBL" id="VATY01000001">
    <property type="protein sequence ID" value="TMM58701.1"/>
    <property type="molecule type" value="Genomic_DNA"/>
</dbReference>
<organism evidence="2 3">
    <name type="scientific">Maribacter algarum</name>
    <name type="common">ex Zhang et al. 2020</name>
    <dbReference type="NCBI Taxonomy" id="2578118"/>
    <lineage>
        <taxon>Bacteria</taxon>
        <taxon>Pseudomonadati</taxon>
        <taxon>Bacteroidota</taxon>
        <taxon>Flavobacteriia</taxon>
        <taxon>Flavobacteriales</taxon>
        <taxon>Flavobacteriaceae</taxon>
        <taxon>Maribacter</taxon>
    </lineage>
</organism>
<reference evidence="2 3" key="1">
    <citation type="submission" date="2019-05" db="EMBL/GenBank/DDBJ databases">
        <authorList>
            <person name="Zhang J.-Y."/>
            <person name="Feg X."/>
            <person name="Du Z.-J."/>
        </authorList>
    </citation>
    <scope>NUCLEOTIDE SEQUENCE [LARGE SCALE GENOMIC DNA]</scope>
    <source>
        <strain evidence="2 3">RZ26</strain>
    </source>
</reference>
<keyword evidence="1" id="KW-0802">TPR repeat</keyword>
<keyword evidence="3" id="KW-1185">Reference proteome</keyword>
<dbReference type="PROSITE" id="PS51257">
    <property type="entry name" value="PROKAR_LIPOPROTEIN"/>
    <property type="match status" value="1"/>
</dbReference>
<comment type="caution">
    <text evidence="2">The sequence shown here is derived from an EMBL/GenBank/DDBJ whole genome shotgun (WGS) entry which is preliminary data.</text>
</comment>
<dbReference type="OrthoDB" id="935812at2"/>
<sequence length="275" mass="32313">MGKSLKFYLSIFGFMLIFSCKETTTVHKETDYRAEAEKVYKSGENMLQGSPESMKRIEEAIALDTTYAEAIRELSVAYLKRGMPHKWKPIFDKAVEKDAATWRPWRGYLYLWFYRDYEKAIADFNASDTLTDYIDYPQGHSVDFWRGIAYLGLKDYEHSIAYWDKHIAKETEDSGEDWVELEAFLYRGIAYYESGNTIKALENFDKIIHYFKQSADAKYYKALILKDDDVAEAKALIKDAIIDFNAGFYNNRDYVETLRQLYLEDLEDLRKVLLE</sequence>
<dbReference type="Proteomes" id="UP000310314">
    <property type="component" value="Unassembled WGS sequence"/>
</dbReference>
<dbReference type="PROSITE" id="PS50005">
    <property type="entry name" value="TPR"/>
    <property type="match status" value="1"/>
</dbReference>
<evidence type="ECO:0000256" key="1">
    <source>
        <dbReference type="PROSITE-ProRule" id="PRU00339"/>
    </source>
</evidence>
<dbReference type="Gene3D" id="1.25.40.10">
    <property type="entry name" value="Tetratricopeptide repeat domain"/>
    <property type="match status" value="2"/>
</dbReference>
<dbReference type="AlphaFoldDB" id="A0A5S3PUL5"/>
<evidence type="ECO:0000313" key="3">
    <source>
        <dbReference type="Proteomes" id="UP000310314"/>
    </source>
</evidence>
<feature type="repeat" description="TPR" evidence="1">
    <location>
        <begin position="181"/>
        <end position="214"/>
    </location>
</feature>
<proteinExistence type="predicted"/>
<protein>
    <submittedName>
        <fullName evidence="2">Uncharacterized protein</fullName>
    </submittedName>
</protein>